<dbReference type="PANTHER" id="PTHR10009:SF18">
    <property type="entry name" value="PROTEIN YELLOW-LIKE PROTEIN"/>
    <property type="match status" value="1"/>
</dbReference>
<comment type="subcellular location">
    <subcellularLocation>
        <location evidence="1">Secreted</location>
    </subcellularLocation>
</comment>
<keyword evidence="5" id="KW-1185">Reference proteome</keyword>
<name>A0A109D5E7_9VIBR</name>
<comment type="caution">
    <text evidence="4">The sequence shown here is derived from an EMBL/GenBank/DDBJ whole genome shotgun (WGS) entry which is preliminary data.</text>
</comment>
<feature type="signal peptide" evidence="3">
    <location>
        <begin position="1"/>
        <end position="21"/>
    </location>
</feature>
<organism evidence="4 5">
    <name type="scientific">Vibrio toranzoniae</name>
    <dbReference type="NCBI Taxonomy" id="1194427"/>
    <lineage>
        <taxon>Bacteria</taxon>
        <taxon>Pseudomonadati</taxon>
        <taxon>Pseudomonadota</taxon>
        <taxon>Gammaproteobacteria</taxon>
        <taxon>Vibrionales</taxon>
        <taxon>Vibrionaceae</taxon>
        <taxon>Vibrio</taxon>
    </lineage>
</organism>
<protein>
    <recommendedName>
        <fullName evidence="6">Gluconolactonase</fullName>
    </recommendedName>
</protein>
<dbReference type="InterPro" id="IPR011042">
    <property type="entry name" value="6-blade_b-propeller_TolB-like"/>
</dbReference>
<evidence type="ECO:0000256" key="3">
    <source>
        <dbReference type="SAM" id="SignalP"/>
    </source>
</evidence>
<evidence type="ECO:0000313" key="5">
    <source>
        <dbReference type="Proteomes" id="UP000057389"/>
    </source>
</evidence>
<dbReference type="Gene3D" id="2.120.10.30">
    <property type="entry name" value="TolB, C-terminal domain"/>
    <property type="match status" value="1"/>
</dbReference>
<keyword evidence="2" id="KW-0964">Secreted</keyword>
<dbReference type="OrthoDB" id="9797664at2"/>
<dbReference type="SUPFAM" id="SSF101898">
    <property type="entry name" value="NHL repeat"/>
    <property type="match status" value="1"/>
</dbReference>
<dbReference type="GO" id="GO:0005576">
    <property type="term" value="C:extracellular region"/>
    <property type="evidence" value="ECO:0007669"/>
    <property type="project" value="UniProtKB-SubCell"/>
</dbReference>
<dbReference type="GeneID" id="300180431"/>
<evidence type="ECO:0000256" key="1">
    <source>
        <dbReference type="ARBA" id="ARBA00004613"/>
    </source>
</evidence>
<dbReference type="InterPro" id="IPR017996">
    <property type="entry name" value="MRJP/yellow-related"/>
</dbReference>
<sequence>MKKTVINTVLASAILSTYAYAETELTPEPEQATVVATMTERPGNPSVTPDGRLLLSVHPLDNPTTKVIELSVAGNQTPYPTMKYAQGDDSLFKAVIAIRTDDNGVAWILDLATHTITGWDTHKETLVKTIKIPASVLKPTSFLQDFALDQKRQRIIIADMTQNDLKSEAIPAFVTVDLKTGEAVRVAENHPSMKADSKTGFALNPITIDPSYEWVYFGAVNGRTVYRVKASHFDNNGQTVASNIEKYADKSYSDGITVDSAQNVYVTDIENNAIGVSTPQGYRIIATLSDNQTWPDGMSFGPDGYIYITVNQLDRTAALNNGTDTGTRPFEVVKIKALATGSTGR</sequence>
<reference evidence="4 5" key="1">
    <citation type="submission" date="2015-11" db="EMBL/GenBank/DDBJ databases">
        <title>Draft WGS of Vibrio toranzoniae.</title>
        <authorList>
            <person name="Lasa A."/>
            <person name="Romalde J.L."/>
        </authorList>
    </citation>
    <scope>NUCLEOTIDE SEQUENCE [LARGE SCALE GENOMIC DNA]</scope>
    <source>
        <strain evidence="4 5">Vb 10.8</strain>
    </source>
</reference>
<dbReference type="PANTHER" id="PTHR10009">
    <property type="entry name" value="PROTEIN YELLOW-RELATED"/>
    <property type="match status" value="1"/>
</dbReference>
<dbReference type="AlphaFoldDB" id="A0A109D5E7"/>
<evidence type="ECO:0000313" key="4">
    <source>
        <dbReference type="EMBL" id="KWT99217.1"/>
    </source>
</evidence>
<dbReference type="RefSeq" id="WP_060469436.1">
    <property type="nucleotide sequence ID" value="NZ_AP025515.1"/>
</dbReference>
<dbReference type="Proteomes" id="UP000057389">
    <property type="component" value="Unassembled WGS sequence"/>
</dbReference>
<dbReference type="Pfam" id="PF03022">
    <property type="entry name" value="MRJP"/>
    <property type="match status" value="1"/>
</dbReference>
<evidence type="ECO:0000256" key="2">
    <source>
        <dbReference type="ARBA" id="ARBA00022525"/>
    </source>
</evidence>
<keyword evidence="3" id="KW-0732">Signal</keyword>
<evidence type="ECO:0008006" key="6">
    <source>
        <dbReference type="Google" id="ProtNLM"/>
    </source>
</evidence>
<accession>A0A109D5E7</accession>
<feature type="chain" id="PRO_5007133763" description="Gluconolactonase" evidence="3">
    <location>
        <begin position="22"/>
        <end position="345"/>
    </location>
</feature>
<gene>
    <name evidence="4" type="ORF">APQ14_16425</name>
</gene>
<dbReference type="EMBL" id="LMXU01000033">
    <property type="protein sequence ID" value="KWT99217.1"/>
    <property type="molecule type" value="Genomic_DNA"/>
</dbReference>
<proteinExistence type="predicted"/>